<evidence type="ECO:0000256" key="9">
    <source>
        <dbReference type="PIRSR" id="PIRSR602401-1"/>
    </source>
</evidence>
<dbReference type="PANTHER" id="PTHR46300">
    <property type="entry name" value="P450, PUTATIVE (EUROFUNG)-RELATED-RELATED"/>
    <property type="match status" value="1"/>
</dbReference>
<dbReference type="InterPro" id="IPR002401">
    <property type="entry name" value="Cyt_P450_E_grp-I"/>
</dbReference>
<evidence type="ECO:0000256" key="8">
    <source>
        <dbReference type="ARBA" id="ARBA00023033"/>
    </source>
</evidence>
<dbReference type="SUPFAM" id="SSF48264">
    <property type="entry name" value="Cytochrome P450"/>
    <property type="match status" value="1"/>
</dbReference>
<evidence type="ECO:0000256" key="4">
    <source>
        <dbReference type="ARBA" id="ARBA00022617"/>
    </source>
</evidence>
<dbReference type="PRINTS" id="PR00385">
    <property type="entry name" value="P450"/>
</dbReference>
<comment type="pathway">
    <text evidence="2">Secondary metabolite biosynthesis.</text>
</comment>
<dbReference type="Gene3D" id="1.10.630.10">
    <property type="entry name" value="Cytochrome P450"/>
    <property type="match status" value="1"/>
</dbReference>
<dbReference type="Proteomes" id="UP000308652">
    <property type="component" value="Unassembled WGS sequence"/>
</dbReference>
<evidence type="ECO:0000256" key="6">
    <source>
        <dbReference type="ARBA" id="ARBA00023002"/>
    </source>
</evidence>
<dbReference type="InterPro" id="IPR001128">
    <property type="entry name" value="Cyt_P450"/>
</dbReference>
<dbReference type="GO" id="GO:0016705">
    <property type="term" value="F:oxidoreductase activity, acting on paired donors, with incorporation or reduction of molecular oxygen"/>
    <property type="evidence" value="ECO:0007669"/>
    <property type="project" value="InterPro"/>
</dbReference>
<name>A0A5C3MAK7_9AGAR</name>
<proteinExistence type="inferred from homology"/>
<sequence length="511" mass="57697">MPLTFTDVVVVLLTVLFYVEYRNRQKLKSLPPGPKRLPLIGNILQMPTSLEWEVYARWGKELNSDIIHLDVAGRSLVVINSMKIANDLLDKRSSIYSDRPILPMLHDLMGWEWLMSMAHYGELWKTQRRLFQQQFHPSNTAVYEDTVIEYVREFLSDVLDTPQNAITLSKRIPGGVALSLAYGFKVKRNDDPFVKLVEDALEPASLAAIPGAFLVDVFPFLKYVPEFVPGAGFKRKAKEWRQGMVAFKEGSFNEARSRLALGNTRSSLTSRCLQLLDTTKAIEPQLEVIKNAAGMIYAAASHTTISAIYTFFVAMLHYPDAMKKAQAELDSVIGHSRLPDFGDRENTPYITAVLKEVLRWQPATPQAVPHRLMQNDAYDGYAFLAGTVFVPNVWAMLHNEDDYPDPMTFKPERFLDSDNRINHQIQDPSVMAFGFGRRICAGMHIAEAIVWLTIASVLSSFDITPPIDDEGNKILPKLLYHSGISSYPQPFNAIFKPRSRDAESVIRAAEV</sequence>
<keyword evidence="12" id="KW-1185">Reference proteome</keyword>
<evidence type="ECO:0000313" key="12">
    <source>
        <dbReference type="Proteomes" id="UP000308652"/>
    </source>
</evidence>
<dbReference type="PROSITE" id="PS00086">
    <property type="entry name" value="CYTOCHROME_P450"/>
    <property type="match status" value="1"/>
</dbReference>
<dbReference type="EMBL" id="ML213594">
    <property type="protein sequence ID" value="TFK41783.1"/>
    <property type="molecule type" value="Genomic_DNA"/>
</dbReference>
<keyword evidence="8 10" id="KW-0503">Monooxygenase</keyword>
<dbReference type="PRINTS" id="PR00463">
    <property type="entry name" value="EP450I"/>
</dbReference>
<comment type="similarity">
    <text evidence="3 10">Belongs to the cytochrome P450 family.</text>
</comment>
<organism evidence="11 12">
    <name type="scientific">Crucibulum laeve</name>
    <dbReference type="NCBI Taxonomy" id="68775"/>
    <lineage>
        <taxon>Eukaryota</taxon>
        <taxon>Fungi</taxon>
        <taxon>Dikarya</taxon>
        <taxon>Basidiomycota</taxon>
        <taxon>Agaricomycotina</taxon>
        <taxon>Agaricomycetes</taxon>
        <taxon>Agaricomycetidae</taxon>
        <taxon>Agaricales</taxon>
        <taxon>Agaricineae</taxon>
        <taxon>Nidulariaceae</taxon>
        <taxon>Crucibulum</taxon>
    </lineage>
</organism>
<dbReference type="GO" id="GO:0005506">
    <property type="term" value="F:iron ion binding"/>
    <property type="evidence" value="ECO:0007669"/>
    <property type="project" value="InterPro"/>
</dbReference>
<protein>
    <submittedName>
        <fullName evidence="11">Cytochrome P450</fullName>
    </submittedName>
</protein>
<dbReference type="CDD" id="cd11065">
    <property type="entry name" value="CYP64-like"/>
    <property type="match status" value="1"/>
</dbReference>
<comment type="cofactor">
    <cofactor evidence="1 9">
        <name>heme</name>
        <dbReference type="ChEBI" id="CHEBI:30413"/>
    </cofactor>
</comment>
<dbReference type="Pfam" id="PF00067">
    <property type="entry name" value="p450"/>
    <property type="match status" value="1"/>
</dbReference>
<accession>A0A5C3MAK7</accession>
<evidence type="ECO:0000256" key="10">
    <source>
        <dbReference type="RuleBase" id="RU000461"/>
    </source>
</evidence>
<evidence type="ECO:0000256" key="5">
    <source>
        <dbReference type="ARBA" id="ARBA00022723"/>
    </source>
</evidence>
<dbReference type="InterPro" id="IPR050364">
    <property type="entry name" value="Cytochrome_P450_fung"/>
</dbReference>
<dbReference type="STRING" id="68775.A0A5C3MAK7"/>
<evidence type="ECO:0000256" key="1">
    <source>
        <dbReference type="ARBA" id="ARBA00001971"/>
    </source>
</evidence>
<evidence type="ECO:0000256" key="2">
    <source>
        <dbReference type="ARBA" id="ARBA00005179"/>
    </source>
</evidence>
<dbReference type="OrthoDB" id="2789670at2759"/>
<keyword evidence="4 9" id="KW-0349">Heme</keyword>
<dbReference type="InterPro" id="IPR036396">
    <property type="entry name" value="Cyt_P450_sf"/>
</dbReference>
<dbReference type="AlphaFoldDB" id="A0A5C3MAK7"/>
<keyword evidence="5 9" id="KW-0479">Metal-binding</keyword>
<dbReference type="GO" id="GO:0020037">
    <property type="term" value="F:heme binding"/>
    <property type="evidence" value="ECO:0007669"/>
    <property type="project" value="InterPro"/>
</dbReference>
<dbReference type="PANTHER" id="PTHR46300:SF7">
    <property type="entry name" value="P450, PUTATIVE (EUROFUNG)-RELATED"/>
    <property type="match status" value="1"/>
</dbReference>
<feature type="binding site" description="axial binding residue" evidence="9">
    <location>
        <position position="440"/>
    </location>
    <ligand>
        <name>heme</name>
        <dbReference type="ChEBI" id="CHEBI:30413"/>
    </ligand>
    <ligandPart>
        <name>Fe</name>
        <dbReference type="ChEBI" id="CHEBI:18248"/>
    </ligandPart>
</feature>
<keyword evidence="7 9" id="KW-0408">Iron</keyword>
<gene>
    <name evidence="11" type="ORF">BDQ12DRAFT_396234</name>
</gene>
<reference evidence="11 12" key="1">
    <citation type="journal article" date="2019" name="Nat. Ecol. Evol.">
        <title>Megaphylogeny resolves global patterns of mushroom evolution.</title>
        <authorList>
            <person name="Varga T."/>
            <person name="Krizsan K."/>
            <person name="Foldi C."/>
            <person name="Dima B."/>
            <person name="Sanchez-Garcia M."/>
            <person name="Sanchez-Ramirez S."/>
            <person name="Szollosi G.J."/>
            <person name="Szarkandi J.G."/>
            <person name="Papp V."/>
            <person name="Albert L."/>
            <person name="Andreopoulos W."/>
            <person name="Angelini C."/>
            <person name="Antonin V."/>
            <person name="Barry K.W."/>
            <person name="Bougher N.L."/>
            <person name="Buchanan P."/>
            <person name="Buyck B."/>
            <person name="Bense V."/>
            <person name="Catcheside P."/>
            <person name="Chovatia M."/>
            <person name="Cooper J."/>
            <person name="Damon W."/>
            <person name="Desjardin D."/>
            <person name="Finy P."/>
            <person name="Geml J."/>
            <person name="Haridas S."/>
            <person name="Hughes K."/>
            <person name="Justo A."/>
            <person name="Karasinski D."/>
            <person name="Kautmanova I."/>
            <person name="Kiss B."/>
            <person name="Kocsube S."/>
            <person name="Kotiranta H."/>
            <person name="LaButti K.M."/>
            <person name="Lechner B.E."/>
            <person name="Liimatainen K."/>
            <person name="Lipzen A."/>
            <person name="Lukacs Z."/>
            <person name="Mihaltcheva S."/>
            <person name="Morgado L.N."/>
            <person name="Niskanen T."/>
            <person name="Noordeloos M.E."/>
            <person name="Ohm R.A."/>
            <person name="Ortiz-Santana B."/>
            <person name="Ovrebo C."/>
            <person name="Racz N."/>
            <person name="Riley R."/>
            <person name="Savchenko A."/>
            <person name="Shiryaev A."/>
            <person name="Soop K."/>
            <person name="Spirin V."/>
            <person name="Szebenyi C."/>
            <person name="Tomsovsky M."/>
            <person name="Tulloss R.E."/>
            <person name="Uehling J."/>
            <person name="Grigoriev I.V."/>
            <person name="Vagvolgyi C."/>
            <person name="Papp T."/>
            <person name="Martin F.M."/>
            <person name="Miettinen O."/>
            <person name="Hibbett D.S."/>
            <person name="Nagy L.G."/>
        </authorList>
    </citation>
    <scope>NUCLEOTIDE SEQUENCE [LARGE SCALE GENOMIC DNA]</scope>
    <source>
        <strain evidence="11 12">CBS 166.37</strain>
    </source>
</reference>
<evidence type="ECO:0000256" key="7">
    <source>
        <dbReference type="ARBA" id="ARBA00023004"/>
    </source>
</evidence>
<keyword evidence="6 10" id="KW-0560">Oxidoreductase</keyword>
<dbReference type="GO" id="GO:0004497">
    <property type="term" value="F:monooxygenase activity"/>
    <property type="evidence" value="ECO:0007669"/>
    <property type="project" value="UniProtKB-KW"/>
</dbReference>
<evidence type="ECO:0000313" key="11">
    <source>
        <dbReference type="EMBL" id="TFK41783.1"/>
    </source>
</evidence>
<dbReference type="InterPro" id="IPR017972">
    <property type="entry name" value="Cyt_P450_CS"/>
</dbReference>
<evidence type="ECO:0000256" key="3">
    <source>
        <dbReference type="ARBA" id="ARBA00010617"/>
    </source>
</evidence>